<evidence type="ECO:0000313" key="3">
    <source>
        <dbReference type="Proteomes" id="UP000011115"/>
    </source>
</evidence>
<feature type="region of interest" description="Disordered" evidence="1">
    <location>
        <begin position="57"/>
        <end position="94"/>
    </location>
</feature>
<feature type="compositionally biased region" description="Basic and acidic residues" evidence="1">
    <location>
        <begin position="61"/>
        <end position="76"/>
    </location>
</feature>
<dbReference type="Gramene" id="PGSC0003DMT400093587">
    <property type="protein sequence ID" value="PGSC0003DMT400093587"/>
    <property type="gene ID" value="PGSC0003DMG400043158"/>
</dbReference>
<name>M1DS98_SOLTU</name>
<dbReference type="PaxDb" id="4113-PGSC0003DMT400093587"/>
<dbReference type="InParanoid" id="M1DS98"/>
<protein>
    <submittedName>
        <fullName evidence="2">Uncharacterized protein</fullName>
    </submittedName>
</protein>
<keyword evidence="3" id="KW-1185">Reference proteome</keyword>
<evidence type="ECO:0000256" key="1">
    <source>
        <dbReference type="SAM" id="MobiDB-lite"/>
    </source>
</evidence>
<reference evidence="2" key="2">
    <citation type="submission" date="2015-06" db="UniProtKB">
        <authorList>
            <consortium name="EnsemblPlants"/>
        </authorList>
    </citation>
    <scope>IDENTIFICATION</scope>
    <source>
        <strain evidence="2">DM1-3 516 R44</strain>
    </source>
</reference>
<accession>M1DS98</accession>
<evidence type="ECO:0000313" key="2">
    <source>
        <dbReference type="EnsemblPlants" id="PGSC0003DMT400093587"/>
    </source>
</evidence>
<sequence>MKICVSPNPFGESLIDHIFAFCSSGLSPEGKEQIGGKKSSRRIAERLREAVLHHPIIQDTKMLKANDERRRSRPKGESPNTLSSSIEEHQEFED</sequence>
<dbReference type="HOGENOM" id="CLU_2403856_0_0_1"/>
<dbReference type="Proteomes" id="UP000011115">
    <property type="component" value="Unassembled WGS sequence"/>
</dbReference>
<organism evidence="2 3">
    <name type="scientific">Solanum tuberosum</name>
    <name type="common">Potato</name>
    <dbReference type="NCBI Taxonomy" id="4113"/>
    <lineage>
        <taxon>Eukaryota</taxon>
        <taxon>Viridiplantae</taxon>
        <taxon>Streptophyta</taxon>
        <taxon>Embryophyta</taxon>
        <taxon>Tracheophyta</taxon>
        <taxon>Spermatophyta</taxon>
        <taxon>Magnoliopsida</taxon>
        <taxon>eudicotyledons</taxon>
        <taxon>Gunneridae</taxon>
        <taxon>Pentapetalae</taxon>
        <taxon>asterids</taxon>
        <taxon>lamiids</taxon>
        <taxon>Solanales</taxon>
        <taxon>Solanaceae</taxon>
        <taxon>Solanoideae</taxon>
        <taxon>Solaneae</taxon>
        <taxon>Solanum</taxon>
    </lineage>
</organism>
<reference evidence="3" key="1">
    <citation type="journal article" date="2011" name="Nature">
        <title>Genome sequence and analysis of the tuber crop potato.</title>
        <authorList>
            <consortium name="The Potato Genome Sequencing Consortium"/>
        </authorList>
    </citation>
    <scope>NUCLEOTIDE SEQUENCE [LARGE SCALE GENOMIC DNA]</scope>
    <source>
        <strain evidence="3">cv. DM1-3 516 R44</strain>
    </source>
</reference>
<proteinExistence type="predicted"/>
<dbReference type="EnsemblPlants" id="PGSC0003DMT400093587">
    <property type="protein sequence ID" value="PGSC0003DMT400093587"/>
    <property type="gene ID" value="PGSC0003DMG400043158"/>
</dbReference>
<dbReference type="AlphaFoldDB" id="M1DS98"/>